<accession>A0A2T2YCW6</accession>
<proteinExistence type="predicted"/>
<sequence>MQHPTVWKYFLVLLALTSCIDPVNLSLKPEPDQLIVEGLITNENTQAPIKLAYSQPYTQQLGVIPKPLKNATVYVEDQNNNRFDYYENAPGNYISQAFTGVVGNTYTLTIITEGKKVYKSKPEKMLATTPVDGLAAEIRARPKVDSQGDEIIEYNFQTFVNTSDPAEEKNYYMWRWVGTYEVHTQPQDHTKDVKGTPVPDPLPCCAVCWVTEGHQNISVRNDALINGNKIIKQPISLIPILPENFNFRYHLRVKQYSLTESAYNFWRILTSQVTGVGSVQDPPPASVPGNIYNEEDEKEMVLGYFGASAVTTDAFFIDRGEVPFAIPRFIYADDCRVLKNSTAIKPDFW</sequence>
<evidence type="ECO:0000313" key="2">
    <source>
        <dbReference type="Proteomes" id="UP000240357"/>
    </source>
</evidence>
<organism evidence="1 2">
    <name type="scientific">Adhaeribacter arboris</name>
    <dbReference type="NCBI Taxonomy" id="2072846"/>
    <lineage>
        <taxon>Bacteria</taxon>
        <taxon>Pseudomonadati</taxon>
        <taxon>Bacteroidota</taxon>
        <taxon>Cytophagia</taxon>
        <taxon>Cytophagales</taxon>
        <taxon>Hymenobacteraceae</taxon>
        <taxon>Adhaeribacter</taxon>
    </lineage>
</organism>
<dbReference type="EMBL" id="PYFT01000001">
    <property type="protein sequence ID" value="PSR53344.1"/>
    <property type="molecule type" value="Genomic_DNA"/>
</dbReference>
<gene>
    <name evidence="1" type="ORF">AHMF7605_07285</name>
</gene>
<dbReference type="RefSeq" id="WP_106927876.1">
    <property type="nucleotide sequence ID" value="NZ_PYFT01000001.1"/>
</dbReference>
<dbReference type="OrthoDB" id="922982at2"/>
<evidence type="ECO:0008006" key="3">
    <source>
        <dbReference type="Google" id="ProtNLM"/>
    </source>
</evidence>
<dbReference type="Pfam" id="PF14054">
    <property type="entry name" value="DUF4249"/>
    <property type="match status" value="1"/>
</dbReference>
<protein>
    <recommendedName>
        <fullName evidence="3">DUF4249 domain-containing protein</fullName>
    </recommendedName>
</protein>
<name>A0A2T2YCW6_9BACT</name>
<dbReference type="AlphaFoldDB" id="A0A2T2YCW6"/>
<evidence type="ECO:0000313" key="1">
    <source>
        <dbReference type="EMBL" id="PSR53344.1"/>
    </source>
</evidence>
<reference evidence="1 2" key="1">
    <citation type="submission" date="2018-03" db="EMBL/GenBank/DDBJ databases">
        <title>Adhaeribacter sp. HMF7605 Genome sequencing and assembly.</title>
        <authorList>
            <person name="Kang H."/>
            <person name="Kang J."/>
            <person name="Cha I."/>
            <person name="Kim H."/>
            <person name="Joh K."/>
        </authorList>
    </citation>
    <scope>NUCLEOTIDE SEQUENCE [LARGE SCALE GENOMIC DNA]</scope>
    <source>
        <strain evidence="1 2">HMF7605</strain>
    </source>
</reference>
<dbReference type="InterPro" id="IPR025345">
    <property type="entry name" value="DUF4249"/>
</dbReference>
<dbReference type="Proteomes" id="UP000240357">
    <property type="component" value="Unassembled WGS sequence"/>
</dbReference>
<comment type="caution">
    <text evidence="1">The sequence shown here is derived from an EMBL/GenBank/DDBJ whole genome shotgun (WGS) entry which is preliminary data.</text>
</comment>
<keyword evidence="2" id="KW-1185">Reference proteome</keyword>